<comment type="caution">
    <text evidence="6">The sequence shown here is derived from an EMBL/GenBank/DDBJ whole genome shotgun (WGS) entry which is preliminary data.</text>
</comment>
<dbReference type="EMBL" id="JAOWKX010000001">
    <property type="protein sequence ID" value="MCV2883409.1"/>
    <property type="molecule type" value="Genomic_DNA"/>
</dbReference>
<evidence type="ECO:0000256" key="4">
    <source>
        <dbReference type="ARBA" id="ARBA00023163"/>
    </source>
</evidence>
<dbReference type="Pfam" id="PF03466">
    <property type="entry name" value="LysR_substrate"/>
    <property type="match status" value="1"/>
</dbReference>
<keyword evidence="2" id="KW-0805">Transcription regulation</keyword>
<dbReference type="Gene3D" id="1.10.10.10">
    <property type="entry name" value="Winged helix-like DNA-binding domain superfamily/Winged helix DNA-binding domain"/>
    <property type="match status" value="1"/>
</dbReference>
<dbReference type="CDD" id="cd08422">
    <property type="entry name" value="PBP2_CrgA_like"/>
    <property type="match status" value="1"/>
</dbReference>
<dbReference type="SUPFAM" id="SSF53850">
    <property type="entry name" value="Periplasmic binding protein-like II"/>
    <property type="match status" value="1"/>
</dbReference>
<organism evidence="6 7">
    <name type="scientific">Fluctibacter corallii</name>
    <dbReference type="NCBI Taxonomy" id="2984329"/>
    <lineage>
        <taxon>Bacteria</taxon>
        <taxon>Pseudomonadati</taxon>
        <taxon>Pseudomonadota</taxon>
        <taxon>Gammaproteobacteria</taxon>
        <taxon>Alteromonadales</taxon>
        <taxon>Alteromonadaceae</taxon>
        <taxon>Fluctibacter</taxon>
    </lineage>
</organism>
<name>A0ABT3A3Z8_9ALTE</name>
<dbReference type="InterPro" id="IPR058163">
    <property type="entry name" value="LysR-type_TF_proteobact-type"/>
</dbReference>
<feature type="domain" description="HTH lysR-type" evidence="5">
    <location>
        <begin position="11"/>
        <end position="68"/>
    </location>
</feature>
<evidence type="ECO:0000259" key="5">
    <source>
        <dbReference type="PROSITE" id="PS50931"/>
    </source>
</evidence>
<gene>
    <name evidence="6" type="ORF">OE749_01690</name>
</gene>
<keyword evidence="3" id="KW-0238">DNA-binding</keyword>
<keyword evidence="7" id="KW-1185">Reference proteome</keyword>
<sequence>MKMNVRNLETVNLRGLMIFATSCQTLNLTQCAEMLGIPKSTVSKEITKLEQHFNTKLLERSTRNVYITESGKIVYQHAMQMMDSVKTLHDDVRTMEEQVQGLIQISAPPVLGEVISTSLIPEFLSRWPKTSIRLNLSYSFENLFSEGLDLALRVGKVHDDRLVSKQIGMSARYLVASPGYIKVHGQPETPAALSQHNCLRFTFHHGESEWSLTSNSDTQVVLVNGNFFCPSIPALRQVTLQGSGIAQLPISAIREDLQTGNLIRVLPEWRVPPNPIYAMYRSGLNKPKKLQAMLNFLEEKKDIFSLSL</sequence>
<evidence type="ECO:0000256" key="1">
    <source>
        <dbReference type="ARBA" id="ARBA00009437"/>
    </source>
</evidence>
<dbReference type="PANTHER" id="PTHR30537">
    <property type="entry name" value="HTH-TYPE TRANSCRIPTIONAL REGULATOR"/>
    <property type="match status" value="1"/>
</dbReference>
<reference evidence="6 7" key="1">
    <citation type="submission" date="2022-10" db="EMBL/GenBank/DDBJ databases">
        <title>Aestuariibacter sp. AA17 isolated from Montipora capitata coral fragment.</title>
        <authorList>
            <person name="Emsley S.A."/>
            <person name="Pfannmuller K.M."/>
            <person name="Loughran R.M."/>
            <person name="Shlafstein M."/>
            <person name="Papke E."/>
            <person name="Saw J.H."/>
            <person name="Ushijima B."/>
            <person name="Videau P."/>
        </authorList>
    </citation>
    <scope>NUCLEOTIDE SEQUENCE [LARGE SCALE GENOMIC DNA]</scope>
    <source>
        <strain evidence="6 7">AA17</strain>
    </source>
</reference>
<evidence type="ECO:0000256" key="2">
    <source>
        <dbReference type="ARBA" id="ARBA00023015"/>
    </source>
</evidence>
<dbReference type="Proteomes" id="UP001652504">
    <property type="component" value="Unassembled WGS sequence"/>
</dbReference>
<dbReference type="RefSeq" id="WP_263710609.1">
    <property type="nucleotide sequence ID" value="NZ_JAOWKX010000001.1"/>
</dbReference>
<proteinExistence type="inferred from homology"/>
<dbReference type="SUPFAM" id="SSF46785">
    <property type="entry name" value="Winged helix' DNA-binding domain"/>
    <property type="match status" value="1"/>
</dbReference>
<accession>A0ABT3A3Z8</accession>
<evidence type="ECO:0000313" key="6">
    <source>
        <dbReference type="EMBL" id="MCV2883409.1"/>
    </source>
</evidence>
<dbReference type="InterPro" id="IPR036388">
    <property type="entry name" value="WH-like_DNA-bd_sf"/>
</dbReference>
<keyword evidence="4" id="KW-0804">Transcription</keyword>
<dbReference type="InterPro" id="IPR000847">
    <property type="entry name" value="LysR_HTH_N"/>
</dbReference>
<dbReference type="PROSITE" id="PS50931">
    <property type="entry name" value="HTH_LYSR"/>
    <property type="match status" value="1"/>
</dbReference>
<evidence type="ECO:0000313" key="7">
    <source>
        <dbReference type="Proteomes" id="UP001652504"/>
    </source>
</evidence>
<dbReference type="InterPro" id="IPR036390">
    <property type="entry name" value="WH_DNA-bd_sf"/>
</dbReference>
<dbReference type="Pfam" id="PF00126">
    <property type="entry name" value="HTH_1"/>
    <property type="match status" value="1"/>
</dbReference>
<protein>
    <submittedName>
        <fullName evidence="6">LysR family transcriptional regulator</fullName>
    </submittedName>
</protein>
<evidence type="ECO:0000256" key="3">
    <source>
        <dbReference type="ARBA" id="ARBA00023125"/>
    </source>
</evidence>
<dbReference type="InterPro" id="IPR005119">
    <property type="entry name" value="LysR_subst-bd"/>
</dbReference>
<dbReference type="Gene3D" id="3.40.190.290">
    <property type="match status" value="1"/>
</dbReference>
<comment type="similarity">
    <text evidence="1">Belongs to the LysR transcriptional regulatory family.</text>
</comment>
<dbReference type="PANTHER" id="PTHR30537:SF5">
    <property type="entry name" value="HTH-TYPE TRANSCRIPTIONAL ACTIVATOR TTDR-RELATED"/>
    <property type="match status" value="1"/>
</dbReference>